<keyword evidence="2" id="KW-1185">Reference proteome</keyword>
<dbReference type="InterPro" id="IPR000415">
    <property type="entry name" value="Nitroreductase-like"/>
</dbReference>
<dbReference type="SUPFAM" id="SSF55469">
    <property type="entry name" value="FMN-dependent nitroreductase-like"/>
    <property type="match status" value="1"/>
</dbReference>
<name>A0A160F7T4_9BACL</name>
<dbReference type="Gene3D" id="3.40.109.10">
    <property type="entry name" value="NADH Oxidase"/>
    <property type="match status" value="1"/>
</dbReference>
<reference evidence="1 2" key="1">
    <citation type="journal article" date="2006" name="Syst. Appl. Microbiol.">
        <title>Anoxybacillus amylolyticus sp. nov., a thermophilic amylase producing bacterium isolated from Mount Rittmann (Antarctica).</title>
        <authorList>
            <person name="Poli A."/>
            <person name="Esposito E."/>
            <person name="Lama L."/>
            <person name="Orlando P."/>
            <person name="Nicolaus G."/>
            <person name="de Appolonia F."/>
            <person name="Gambacorta A."/>
            <person name="Nicolaus B."/>
        </authorList>
    </citation>
    <scope>NUCLEOTIDE SEQUENCE [LARGE SCALE GENOMIC DNA]</scope>
    <source>
        <strain evidence="1 2">DSM 15939</strain>
        <plasmid evidence="2">Plasmid pdsm15939_1</plasmid>
    </source>
</reference>
<protein>
    <submittedName>
        <fullName evidence="1">Nitroreductase family protein</fullName>
    </submittedName>
</protein>
<proteinExistence type="predicted"/>
<dbReference type="EMBL" id="CP015439">
    <property type="protein sequence ID" value="ANB62133.1"/>
    <property type="molecule type" value="Genomic_DNA"/>
</dbReference>
<dbReference type="AlphaFoldDB" id="A0A160F7T4"/>
<keyword evidence="1" id="KW-0614">Plasmid</keyword>
<dbReference type="RefSeq" id="WP_066327530.1">
    <property type="nucleotide sequence ID" value="NZ_CP015439.1"/>
</dbReference>
<dbReference type="GO" id="GO:0016491">
    <property type="term" value="F:oxidoreductase activity"/>
    <property type="evidence" value="ECO:0007669"/>
    <property type="project" value="InterPro"/>
</dbReference>
<dbReference type="Proteomes" id="UP000076865">
    <property type="component" value="Plasmid pDSM15939_1"/>
</dbReference>
<gene>
    <name evidence="1" type="ORF">GFC30_2993</name>
</gene>
<evidence type="ECO:0000313" key="2">
    <source>
        <dbReference type="Proteomes" id="UP000076865"/>
    </source>
</evidence>
<accession>A0A160F7T4</accession>
<dbReference type="KEGG" id="aamy:GFC30_2993"/>
<organism evidence="1 2">
    <name type="scientific">Anoxybacteroides amylolyticum</name>
    <dbReference type="NCBI Taxonomy" id="294699"/>
    <lineage>
        <taxon>Bacteria</taxon>
        <taxon>Bacillati</taxon>
        <taxon>Bacillota</taxon>
        <taxon>Bacilli</taxon>
        <taxon>Bacillales</taxon>
        <taxon>Anoxybacillaceae</taxon>
        <taxon>Anoxybacteroides</taxon>
    </lineage>
</organism>
<dbReference type="PATRIC" id="fig|294699.3.peg.3088"/>
<evidence type="ECO:0000313" key="1">
    <source>
        <dbReference type="EMBL" id="ANB62133.1"/>
    </source>
</evidence>
<dbReference type="OrthoDB" id="2972522at2"/>
<geneLocation type="plasmid" evidence="2">
    <name>pdsm15939_1</name>
</geneLocation>
<sequence length="223" mass="25819">MIKVIQRNEIVKKLLEDGKEFKKHIVTESPLLKRCDIRLLNRDKSMEQVFFERTSYRFFDPNSKVDIGDLKTILLKNHQYYIHNWDDDGLVQQYVICERVNHASINARTIYRYCPNTNDLSAEGYLPENVSKEMFFLQQEFADAPVVLLFVGELAKAVEKIGTAGYKNLLIRSGAVAHYSWLQSISLGYQGTVFAGVLPKMFRKFCTVDGYRKCQMFAYAFGN</sequence>